<gene>
    <name evidence="2" type="ORF">GCM10023209_30180</name>
</gene>
<evidence type="ECO:0000256" key="1">
    <source>
        <dbReference type="SAM" id="Phobius"/>
    </source>
</evidence>
<dbReference type="EMBL" id="BAABHW010000005">
    <property type="protein sequence ID" value="GAA5078734.1"/>
    <property type="molecule type" value="Genomic_DNA"/>
</dbReference>
<accession>A0ABP9LLA4</accession>
<sequence>MPNKVETLLTDLPAAERIGPMPRLSPGARPWRWSYGAGAPGRSGFRLNAATAPLVFGVFMAVLLVAILVANLSSGVLDGGQLRAAGLIVIVLLVLVGPQIRRKMNGTLQWRREVEITKRKVRVTDRSGKAVETWKEPLSAYRDIHHRIGHVTGFDPSGVGSSKAVPLDVIELRHPDPGRTIYLHGSAQTSTGGMSPMDLIRAGRKGRRKEVEAAVGSTRNPRVVALLRQLERELGMPVTRET</sequence>
<reference evidence="3" key="1">
    <citation type="journal article" date="2019" name="Int. J. Syst. Evol. Microbiol.">
        <title>The Global Catalogue of Microorganisms (GCM) 10K type strain sequencing project: providing services to taxonomists for standard genome sequencing and annotation.</title>
        <authorList>
            <consortium name="The Broad Institute Genomics Platform"/>
            <consortium name="The Broad Institute Genome Sequencing Center for Infectious Disease"/>
            <person name="Wu L."/>
            <person name="Ma J."/>
        </authorList>
    </citation>
    <scope>NUCLEOTIDE SEQUENCE [LARGE SCALE GENOMIC DNA]</scope>
    <source>
        <strain evidence="3">JCM 18015</strain>
    </source>
</reference>
<keyword evidence="1" id="KW-1133">Transmembrane helix</keyword>
<organism evidence="2 3">
    <name type="scientific">[Roseibacterium] beibuensis</name>
    <dbReference type="NCBI Taxonomy" id="1193142"/>
    <lineage>
        <taxon>Bacteria</taxon>
        <taxon>Pseudomonadati</taxon>
        <taxon>Pseudomonadota</taxon>
        <taxon>Alphaproteobacteria</taxon>
        <taxon>Rhodobacterales</taxon>
        <taxon>Roseobacteraceae</taxon>
        <taxon>Roseicyclus</taxon>
    </lineage>
</organism>
<evidence type="ECO:0000313" key="2">
    <source>
        <dbReference type="EMBL" id="GAA5078734.1"/>
    </source>
</evidence>
<keyword evidence="1" id="KW-0812">Transmembrane</keyword>
<dbReference type="RefSeq" id="WP_259552824.1">
    <property type="nucleotide sequence ID" value="NZ_BAABHW010000005.1"/>
</dbReference>
<proteinExistence type="predicted"/>
<keyword evidence="1" id="KW-0472">Membrane</keyword>
<dbReference type="Proteomes" id="UP001499910">
    <property type="component" value="Unassembled WGS sequence"/>
</dbReference>
<feature type="transmembrane region" description="Helical" evidence="1">
    <location>
        <begin position="82"/>
        <end position="100"/>
    </location>
</feature>
<keyword evidence="3" id="KW-1185">Reference proteome</keyword>
<protein>
    <submittedName>
        <fullName evidence="2">Uncharacterized protein</fullName>
    </submittedName>
</protein>
<comment type="caution">
    <text evidence="2">The sequence shown here is derived from an EMBL/GenBank/DDBJ whole genome shotgun (WGS) entry which is preliminary data.</text>
</comment>
<name>A0ABP9LLA4_9RHOB</name>
<evidence type="ECO:0000313" key="3">
    <source>
        <dbReference type="Proteomes" id="UP001499910"/>
    </source>
</evidence>
<feature type="transmembrane region" description="Helical" evidence="1">
    <location>
        <begin position="50"/>
        <end position="70"/>
    </location>
</feature>